<dbReference type="Pfam" id="PF00089">
    <property type="entry name" value="Trypsin"/>
    <property type="match status" value="1"/>
</dbReference>
<proteinExistence type="evidence at transcript level"/>
<dbReference type="PROSITE" id="PS00134">
    <property type="entry name" value="TRYPSIN_HIS"/>
    <property type="match status" value="1"/>
</dbReference>
<name>A0A1V1FIT7_9NEOP</name>
<feature type="signal peptide" evidence="3">
    <location>
        <begin position="1"/>
        <end position="18"/>
    </location>
</feature>
<keyword evidence="1" id="KW-1015">Disulfide bond</keyword>
<dbReference type="Gene3D" id="2.40.10.10">
    <property type="entry name" value="Trypsin-like serine proteases"/>
    <property type="match status" value="2"/>
</dbReference>
<dbReference type="InterPro" id="IPR001254">
    <property type="entry name" value="Trypsin_dom"/>
</dbReference>
<dbReference type="PROSITE" id="PS00135">
    <property type="entry name" value="TRYPSIN_SER"/>
    <property type="match status" value="1"/>
</dbReference>
<evidence type="ECO:0000256" key="2">
    <source>
        <dbReference type="RuleBase" id="RU363034"/>
    </source>
</evidence>
<dbReference type="InterPro" id="IPR001314">
    <property type="entry name" value="Peptidase_S1A"/>
</dbReference>
<dbReference type="CDD" id="cd00190">
    <property type="entry name" value="Tryp_SPc"/>
    <property type="match status" value="1"/>
</dbReference>
<evidence type="ECO:0000313" key="5">
    <source>
        <dbReference type="EMBL" id="BAX07344.1"/>
    </source>
</evidence>
<dbReference type="PANTHER" id="PTHR24260">
    <property type="match status" value="1"/>
</dbReference>
<keyword evidence="2 5" id="KW-0645">Protease</keyword>
<evidence type="ECO:0000256" key="3">
    <source>
        <dbReference type="SAM" id="SignalP"/>
    </source>
</evidence>
<dbReference type="PROSITE" id="PS50240">
    <property type="entry name" value="TRYPSIN_DOM"/>
    <property type="match status" value="1"/>
</dbReference>
<keyword evidence="2" id="KW-0378">Hydrolase</keyword>
<keyword evidence="2" id="KW-0720">Serine protease</keyword>
<dbReference type="SMART" id="SM00020">
    <property type="entry name" value="Tryp_SPc"/>
    <property type="match status" value="1"/>
</dbReference>
<gene>
    <name evidence="5" type="primary">SP48</name>
</gene>
<reference evidence="5" key="1">
    <citation type="journal article" date="2017" name="PLoS ONE">
        <title>Caste-, sex-, and age-dependent expression of immune-related genes in a Japanese subterranean termite, Reticulitermes speratus.</title>
        <authorList>
            <person name="Mitaka Y."/>
            <person name="Kobayashi K."/>
            <person name="Matsuura K."/>
        </authorList>
    </citation>
    <scope>NUCLEOTIDE SEQUENCE</scope>
    <source>
        <tissue evidence="5">Whole body</tissue>
    </source>
</reference>
<organism evidence="5">
    <name type="scientific">Reticulitermes speratus</name>
    <dbReference type="NCBI Taxonomy" id="60591"/>
    <lineage>
        <taxon>Eukaryota</taxon>
        <taxon>Metazoa</taxon>
        <taxon>Ecdysozoa</taxon>
        <taxon>Arthropoda</taxon>
        <taxon>Hexapoda</taxon>
        <taxon>Insecta</taxon>
        <taxon>Pterygota</taxon>
        <taxon>Neoptera</taxon>
        <taxon>Polyneoptera</taxon>
        <taxon>Dictyoptera</taxon>
        <taxon>Blattodea</taxon>
        <taxon>Blattoidea</taxon>
        <taxon>Termitoidae</taxon>
        <taxon>Rhinotermitidae</taxon>
        <taxon>Reticulitermes</taxon>
        <taxon>Frontotermes</taxon>
    </lineage>
</organism>
<dbReference type="InterPro" id="IPR009003">
    <property type="entry name" value="Peptidase_S1_PA"/>
</dbReference>
<dbReference type="PANTHER" id="PTHR24260:SF134">
    <property type="entry name" value="AT07769P-RELATED"/>
    <property type="match status" value="1"/>
</dbReference>
<dbReference type="InterPro" id="IPR018114">
    <property type="entry name" value="TRYPSIN_HIS"/>
</dbReference>
<dbReference type="InterPro" id="IPR051333">
    <property type="entry name" value="CLIP_Serine_Protease"/>
</dbReference>
<dbReference type="GO" id="GO:0006508">
    <property type="term" value="P:proteolysis"/>
    <property type="evidence" value="ECO:0007669"/>
    <property type="project" value="UniProtKB-KW"/>
</dbReference>
<dbReference type="SUPFAM" id="SSF50494">
    <property type="entry name" value="Trypsin-like serine proteases"/>
    <property type="match status" value="1"/>
</dbReference>
<accession>A0A1V1FIT7</accession>
<dbReference type="InterPro" id="IPR043504">
    <property type="entry name" value="Peptidase_S1_PA_chymotrypsin"/>
</dbReference>
<dbReference type="InterPro" id="IPR033116">
    <property type="entry name" value="TRYPSIN_SER"/>
</dbReference>
<protein>
    <submittedName>
        <fullName evidence="5">Putative serine protease 48</fullName>
    </submittedName>
</protein>
<evidence type="ECO:0000259" key="4">
    <source>
        <dbReference type="PROSITE" id="PS50240"/>
    </source>
</evidence>
<evidence type="ECO:0000256" key="1">
    <source>
        <dbReference type="ARBA" id="ARBA00023157"/>
    </source>
</evidence>
<feature type="domain" description="Peptidase S1" evidence="4">
    <location>
        <begin position="50"/>
        <end position="286"/>
    </location>
</feature>
<dbReference type="AlphaFoldDB" id="A0A1V1FIT7"/>
<sequence length="291" mass="31557">MNTFTFVSLLLLTVAASSKETKEWSNLKSLAPKLPHYLFVRGKQSSGSRITGGQEAIQHQFPHQAGIIIETSSGAAFCGGSLISDEWILTAAHCAVEGSSFEVILGAHYVVQEEDTQVRITTTEKHVHPDWESTTLQNDIALLKLPTKVEEVKGIIEHIRLPSRSQANDNFVDEDTVVSGWGKDSDSASSISPVLRYVHSPVITNSVCNVYYFGLINDRHICTSGSGGKSTCSGDSGGPLIIIDTEELPTQIGLVSFGISLGCELGWPPAFIRLTPFLSWIESTTGIPIRE</sequence>
<feature type="chain" id="PRO_5012979507" evidence="3">
    <location>
        <begin position="19"/>
        <end position="291"/>
    </location>
</feature>
<dbReference type="GO" id="GO:0004252">
    <property type="term" value="F:serine-type endopeptidase activity"/>
    <property type="evidence" value="ECO:0007669"/>
    <property type="project" value="InterPro"/>
</dbReference>
<dbReference type="FunFam" id="2.40.10.10:FF:000005">
    <property type="entry name" value="Serine protease 37"/>
    <property type="match status" value="1"/>
</dbReference>
<dbReference type="EMBL" id="FX985331">
    <property type="protein sequence ID" value="BAX07344.1"/>
    <property type="molecule type" value="mRNA"/>
</dbReference>
<dbReference type="PRINTS" id="PR00722">
    <property type="entry name" value="CHYMOTRYPSIN"/>
</dbReference>
<keyword evidence="3" id="KW-0732">Signal</keyword>